<protein>
    <recommendedName>
        <fullName evidence="4">Terpene synthase</fullName>
        <ecNumber evidence="4">4.2.3.-</ecNumber>
    </recommendedName>
</protein>
<dbReference type="STRING" id="933388.S7ZLJ5"/>
<dbReference type="EMBL" id="KB644413">
    <property type="protein sequence ID" value="EPS31199.1"/>
    <property type="molecule type" value="Genomic_DNA"/>
</dbReference>
<evidence type="ECO:0000313" key="5">
    <source>
        <dbReference type="EMBL" id="EPS31199.1"/>
    </source>
</evidence>
<dbReference type="SFLD" id="SFLDS00005">
    <property type="entry name" value="Isoprenoid_Synthase_Type_I"/>
    <property type="match status" value="1"/>
</dbReference>
<comment type="similarity">
    <text evidence="2 4">Belongs to the terpene synthase family.</text>
</comment>
<dbReference type="Pfam" id="PF19086">
    <property type="entry name" value="Terpene_syn_C_2"/>
    <property type="match status" value="1"/>
</dbReference>
<dbReference type="SUPFAM" id="SSF48576">
    <property type="entry name" value="Terpenoid synthases"/>
    <property type="match status" value="1"/>
</dbReference>
<dbReference type="PANTHER" id="PTHR35201:SF4">
    <property type="entry name" value="BETA-PINACENE SYNTHASE-RELATED"/>
    <property type="match status" value="1"/>
</dbReference>
<dbReference type="PhylomeDB" id="S7ZLJ5"/>
<evidence type="ECO:0000313" key="6">
    <source>
        <dbReference type="Proteomes" id="UP000019376"/>
    </source>
</evidence>
<keyword evidence="4" id="KW-0479">Metal-binding</keyword>
<dbReference type="SFLD" id="SFLDG01020">
    <property type="entry name" value="Terpene_Cyclase_Like_2"/>
    <property type="match status" value="1"/>
</dbReference>
<sequence length="401" mass="46135">MSEAAPPIIDAQFKNSLEGQRVIIPSIYKLVPEWKPTLHEKYKLAREESLDPWIRRWVVDKDTARALCAADFGRFAAVWVPNHRPYEILCSASKYFAWYFVFDDIFDCGSLKYNQLGAQRYRDASLDYFRFTLLGQGIMPDLSSFDLQLQNALHCWDEVGDHIRENCSQATREVLCTEMLRYVQSLNNVDIIFKDNKLPSVEQYWERREATAAALCVVATIPFVYGMDVEKSVCDGLVMRKLWKHCSSFVHISNDMFSFRKEMMDDQFENLIPILMLNNNLSCNVAMQESYELLRHEVEGLRHSRALLTNSSKGVPANISAAFIQGCYDIAMGLAHWSYCGARYLKDCDRDNEDVISYTIQKRCRGNCTVKSFDEQDQGLQLSKAEMFSMSNHVPPFASKA</sequence>
<comment type="cofactor">
    <cofactor evidence="1 4">
        <name>Mg(2+)</name>
        <dbReference type="ChEBI" id="CHEBI:18420"/>
    </cofactor>
</comment>
<gene>
    <name evidence="5" type="ORF">PDE_06154</name>
</gene>
<accession>S7ZLJ5</accession>
<dbReference type="OrthoDB" id="2861623at2759"/>
<dbReference type="EC" id="4.2.3.-" evidence="4"/>
<reference evidence="5 6" key="1">
    <citation type="journal article" date="2013" name="PLoS ONE">
        <title>Genomic and secretomic analyses reveal unique features of the lignocellulolytic enzyme system of Penicillium decumbens.</title>
        <authorList>
            <person name="Liu G."/>
            <person name="Zhang L."/>
            <person name="Wei X."/>
            <person name="Zou G."/>
            <person name="Qin Y."/>
            <person name="Ma L."/>
            <person name="Li J."/>
            <person name="Zheng H."/>
            <person name="Wang S."/>
            <person name="Wang C."/>
            <person name="Xun L."/>
            <person name="Zhao G.-P."/>
            <person name="Zhou Z."/>
            <person name="Qu Y."/>
        </authorList>
    </citation>
    <scope>NUCLEOTIDE SEQUENCE [LARGE SCALE GENOMIC DNA]</scope>
    <source>
        <strain evidence="6">114-2 / CGMCC 5302</strain>
    </source>
</reference>
<dbReference type="Gene3D" id="1.10.600.10">
    <property type="entry name" value="Farnesyl Diphosphate Synthase"/>
    <property type="match status" value="1"/>
</dbReference>
<dbReference type="Proteomes" id="UP000019376">
    <property type="component" value="Unassembled WGS sequence"/>
</dbReference>
<evidence type="ECO:0000256" key="3">
    <source>
        <dbReference type="ARBA" id="ARBA00022842"/>
    </source>
</evidence>
<dbReference type="GO" id="GO:0008299">
    <property type="term" value="P:isoprenoid biosynthetic process"/>
    <property type="evidence" value="ECO:0007669"/>
    <property type="project" value="UniProtKB-ARBA"/>
</dbReference>
<dbReference type="PANTHER" id="PTHR35201">
    <property type="entry name" value="TERPENE SYNTHASE"/>
    <property type="match status" value="1"/>
</dbReference>
<keyword evidence="4" id="KW-0456">Lyase</keyword>
<proteinExistence type="inferred from homology"/>
<keyword evidence="6" id="KW-1185">Reference proteome</keyword>
<dbReference type="InterPro" id="IPR034686">
    <property type="entry name" value="Terpene_cyclase-like_2"/>
</dbReference>
<dbReference type="InterPro" id="IPR008949">
    <property type="entry name" value="Isoprenoid_synthase_dom_sf"/>
</dbReference>
<dbReference type="HOGENOM" id="CLU_042538_3_2_1"/>
<dbReference type="GO" id="GO:0046872">
    <property type="term" value="F:metal ion binding"/>
    <property type="evidence" value="ECO:0007669"/>
    <property type="project" value="UniProtKB-KW"/>
</dbReference>
<evidence type="ECO:0000256" key="4">
    <source>
        <dbReference type="RuleBase" id="RU366034"/>
    </source>
</evidence>
<evidence type="ECO:0000256" key="1">
    <source>
        <dbReference type="ARBA" id="ARBA00001946"/>
    </source>
</evidence>
<dbReference type="AlphaFoldDB" id="S7ZLJ5"/>
<dbReference type="eggNOG" id="ENOG502SDMI">
    <property type="taxonomic scope" value="Eukaryota"/>
</dbReference>
<keyword evidence="3 4" id="KW-0460">Magnesium</keyword>
<dbReference type="GO" id="GO:0010333">
    <property type="term" value="F:terpene synthase activity"/>
    <property type="evidence" value="ECO:0007669"/>
    <property type="project" value="InterPro"/>
</dbReference>
<name>S7ZLJ5_PENO1</name>
<evidence type="ECO:0000256" key="2">
    <source>
        <dbReference type="ARBA" id="ARBA00006333"/>
    </source>
</evidence>
<organism evidence="5 6">
    <name type="scientific">Penicillium oxalicum (strain 114-2 / CGMCC 5302)</name>
    <name type="common">Penicillium decumbens</name>
    <dbReference type="NCBI Taxonomy" id="933388"/>
    <lineage>
        <taxon>Eukaryota</taxon>
        <taxon>Fungi</taxon>
        <taxon>Dikarya</taxon>
        <taxon>Ascomycota</taxon>
        <taxon>Pezizomycotina</taxon>
        <taxon>Eurotiomycetes</taxon>
        <taxon>Eurotiomycetidae</taxon>
        <taxon>Eurotiales</taxon>
        <taxon>Aspergillaceae</taxon>
        <taxon>Penicillium</taxon>
    </lineage>
</organism>